<dbReference type="InParanoid" id="A0A369JAE4"/>
<dbReference type="AlphaFoldDB" id="A0A369JAE4"/>
<protein>
    <submittedName>
        <fullName evidence="2">Uncharacterized protein</fullName>
    </submittedName>
</protein>
<dbReference type="EMBL" id="LUEZ02000124">
    <property type="protein sequence ID" value="RDB16424.1"/>
    <property type="molecule type" value="Genomic_DNA"/>
</dbReference>
<accession>A0A369JAE4</accession>
<sequence>MLECIHIGHLIPVNVPIWRIVTGAIPVPSTLVCPPNITCIASDDSQSFPIKRSWARPTEFLTRRPTKSSTIFMMTLTHLDLVELPPLHRSHEVAAIFSSMSSSRLLRNPAVSMVCLVLIRASHPSSVILRSTVLNRCFDQAFSGPYYRNPTSHLFFVSRLPRSARTSTRPRPLPPDGATTNDQRRNSLHPYPFIDCHGHDIGHSLRPIKPF</sequence>
<evidence type="ECO:0000313" key="2">
    <source>
        <dbReference type="EMBL" id="RDB16424.1"/>
    </source>
</evidence>
<name>A0A369JAE4_HYPMA</name>
<feature type="region of interest" description="Disordered" evidence="1">
    <location>
        <begin position="163"/>
        <end position="186"/>
    </location>
</feature>
<reference evidence="2" key="1">
    <citation type="submission" date="2018-04" db="EMBL/GenBank/DDBJ databases">
        <title>Whole genome sequencing of Hypsizygus marmoreus.</title>
        <authorList>
            <person name="Choi I.-G."/>
            <person name="Min B."/>
            <person name="Kim J.-G."/>
            <person name="Kim S."/>
            <person name="Oh Y.-L."/>
            <person name="Kong W.-S."/>
            <person name="Park H."/>
            <person name="Jeong J."/>
            <person name="Song E.-S."/>
        </authorList>
    </citation>
    <scope>NUCLEOTIDE SEQUENCE [LARGE SCALE GENOMIC DNA]</scope>
    <source>
        <strain evidence="2">51987-8</strain>
    </source>
</reference>
<evidence type="ECO:0000313" key="3">
    <source>
        <dbReference type="Proteomes" id="UP000076154"/>
    </source>
</evidence>
<evidence type="ECO:0000256" key="1">
    <source>
        <dbReference type="SAM" id="MobiDB-lite"/>
    </source>
</evidence>
<proteinExistence type="predicted"/>
<dbReference type="Proteomes" id="UP000076154">
    <property type="component" value="Unassembled WGS sequence"/>
</dbReference>
<comment type="caution">
    <text evidence="2">The sequence shown here is derived from an EMBL/GenBank/DDBJ whole genome shotgun (WGS) entry which is preliminary data.</text>
</comment>
<gene>
    <name evidence="2" type="ORF">Hypma_002902</name>
</gene>
<organism evidence="2 3">
    <name type="scientific">Hypsizygus marmoreus</name>
    <name type="common">White beech mushroom</name>
    <name type="synonym">Agaricus marmoreus</name>
    <dbReference type="NCBI Taxonomy" id="39966"/>
    <lineage>
        <taxon>Eukaryota</taxon>
        <taxon>Fungi</taxon>
        <taxon>Dikarya</taxon>
        <taxon>Basidiomycota</taxon>
        <taxon>Agaricomycotina</taxon>
        <taxon>Agaricomycetes</taxon>
        <taxon>Agaricomycetidae</taxon>
        <taxon>Agaricales</taxon>
        <taxon>Tricholomatineae</taxon>
        <taxon>Lyophyllaceae</taxon>
        <taxon>Hypsizygus</taxon>
    </lineage>
</organism>
<keyword evidence="3" id="KW-1185">Reference proteome</keyword>